<keyword evidence="3" id="KW-1185">Reference proteome</keyword>
<keyword evidence="1" id="KW-0732">Signal</keyword>
<dbReference type="Proteomes" id="UP000015104">
    <property type="component" value="Unassembled WGS sequence"/>
</dbReference>
<feature type="signal peptide" evidence="1">
    <location>
        <begin position="1"/>
        <end position="24"/>
    </location>
</feature>
<evidence type="ECO:0000313" key="2">
    <source>
        <dbReference type="EnsemblMetazoa" id="tetur30g02300.1"/>
    </source>
</evidence>
<reference evidence="3" key="1">
    <citation type="submission" date="2011-08" db="EMBL/GenBank/DDBJ databases">
        <authorList>
            <person name="Rombauts S."/>
        </authorList>
    </citation>
    <scope>NUCLEOTIDE SEQUENCE</scope>
    <source>
        <strain evidence="3">London</strain>
    </source>
</reference>
<dbReference type="PANTHER" id="PTHR33964">
    <property type="entry name" value="RE45066P-RELATED"/>
    <property type="match status" value="1"/>
</dbReference>
<dbReference type="HOGENOM" id="CLU_095463_0_0_1"/>
<name>T1L0X6_TETUR</name>
<dbReference type="EnsemblMetazoa" id="tetur30g02300.1">
    <property type="protein sequence ID" value="tetur30g02300.1"/>
    <property type="gene ID" value="tetur30g02300"/>
</dbReference>
<dbReference type="AlphaFoldDB" id="T1L0X6"/>
<dbReference type="KEGG" id="tut:107369042"/>
<sequence>MRLSNNLAIALIVALIIFIVSVDCSKKRNRYRSKRPKGTCNLSELDKCLDRLEGNRTDTYKLLKDSHGLNEICSTVQETISCFKQYVERCGTPLQYELFDFTLEYFTKSIDKFCKPGPDRDAFLKHSPCAVEKVLGTQETKKTCNNPFLATIEKSDKNSSLDHRLDSVCCSYNRWEDCLMTSIEKECGKDGRESIFNFLDKAFAGLIRMVCNHDEFNYKLDKCKAVFAPDGVEVDLRTTEHPFLKYLASYFGFLFN</sequence>
<dbReference type="OMA" id="SPCIHKK"/>
<feature type="chain" id="PRO_5004581331" description="DUF19 domain-containing protein" evidence="1">
    <location>
        <begin position="25"/>
        <end position="256"/>
    </location>
</feature>
<gene>
    <name evidence="2" type="primary">107369042</name>
</gene>
<dbReference type="EMBL" id="CAEY01000873">
    <property type="status" value="NOT_ANNOTATED_CDS"/>
    <property type="molecule type" value="Genomic_DNA"/>
</dbReference>
<dbReference type="PANTHER" id="PTHR33964:SF1">
    <property type="entry name" value="RE45066P"/>
    <property type="match status" value="1"/>
</dbReference>
<dbReference type="OrthoDB" id="6480930at2759"/>
<evidence type="ECO:0000256" key="1">
    <source>
        <dbReference type="SAM" id="SignalP"/>
    </source>
</evidence>
<organism evidence="2 3">
    <name type="scientific">Tetranychus urticae</name>
    <name type="common">Two-spotted spider mite</name>
    <dbReference type="NCBI Taxonomy" id="32264"/>
    <lineage>
        <taxon>Eukaryota</taxon>
        <taxon>Metazoa</taxon>
        <taxon>Ecdysozoa</taxon>
        <taxon>Arthropoda</taxon>
        <taxon>Chelicerata</taxon>
        <taxon>Arachnida</taxon>
        <taxon>Acari</taxon>
        <taxon>Acariformes</taxon>
        <taxon>Trombidiformes</taxon>
        <taxon>Prostigmata</taxon>
        <taxon>Eleutherengona</taxon>
        <taxon>Raphignathae</taxon>
        <taxon>Tetranychoidea</taxon>
        <taxon>Tetranychidae</taxon>
        <taxon>Tetranychus</taxon>
    </lineage>
</organism>
<accession>T1L0X6</accession>
<evidence type="ECO:0008006" key="4">
    <source>
        <dbReference type="Google" id="ProtNLM"/>
    </source>
</evidence>
<protein>
    <recommendedName>
        <fullName evidence="4">DUF19 domain-containing protein</fullName>
    </recommendedName>
</protein>
<evidence type="ECO:0000313" key="3">
    <source>
        <dbReference type="Proteomes" id="UP000015104"/>
    </source>
</evidence>
<proteinExistence type="predicted"/>
<reference evidence="2" key="2">
    <citation type="submission" date="2015-06" db="UniProtKB">
        <authorList>
            <consortium name="EnsemblMetazoa"/>
        </authorList>
    </citation>
    <scope>IDENTIFICATION</scope>
</reference>